<gene>
    <name evidence="3" type="ORF">Syun_007340</name>
</gene>
<sequence length="353" mass="40091">MADYRGACGVDPVMEEVMERCGTRRSRRLGNRLHHQGVAFYQGSELGEAQSSTVVFPIRELVKPSHELVIKKHVTKKEKKGRNEGKWRRKEKNLTYSRNILKVMDSRCSEKLAKDHLASTPHEAEGKKICKHYVQRGLGLAPECSVSGNLLHIEKRVPLIICITRLVAQKGIHLIAHAIKRVEELGGQLIILGKASDGRVRRDFEGLTNLAKHQRRRQELTQTTPDQPLDDEAVYYKVASDCPKGCVYSLRSLWRKKRRYVDLDASISQVLAQRGMSNFMILSLHCISHHSWSCIHVIPDDDLLVIQLTSETRGQVSLPDRPGHRRPKTCKFFDEHGLMENDVVGVWSAISQS</sequence>
<dbReference type="SUPFAM" id="SSF53756">
    <property type="entry name" value="UDP-Glycosyltransferase/glycogen phosphorylase"/>
    <property type="match status" value="1"/>
</dbReference>
<dbReference type="EC" id="2.4.1.21" evidence="2"/>
<dbReference type="Proteomes" id="UP001420932">
    <property type="component" value="Unassembled WGS sequence"/>
</dbReference>
<dbReference type="Gene3D" id="3.40.50.2000">
    <property type="entry name" value="Glycogen Phosphorylase B"/>
    <property type="match status" value="1"/>
</dbReference>
<keyword evidence="4" id="KW-1185">Reference proteome</keyword>
<accession>A0AAP0L021</accession>
<dbReference type="AlphaFoldDB" id="A0AAP0L021"/>
<evidence type="ECO:0000256" key="2">
    <source>
        <dbReference type="ARBA" id="ARBA00012588"/>
    </source>
</evidence>
<evidence type="ECO:0000313" key="3">
    <source>
        <dbReference type="EMBL" id="KAK9160999.1"/>
    </source>
</evidence>
<proteinExistence type="predicted"/>
<reference evidence="3 4" key="1">
    <citation type="submission" date="2024-01" db="EMBL/GenBank/DDBJ databases">
        <title>Genome assemblies of Stephania.</title>
        <authorList>
            <person name="Yang L."/>
        </authorList>
    </citation>
    <scope>NUCLEOTIDE SEQUENCE [LARGE SCALE GENOMIC DNA]</scope>
    <source>
        <strain evidence="3">YNDBR</strain>
        <tissue evidence="3">Leaf</tissue>
    </source>
</reference>
<evidence type="ECO:0000256" key="1">
    <source>
        <dbReference type="ARBA" id="ARBA00001478"/>
    </source>
</evidence>
<dbReference type="EMBL" id="JBBNAF010000003">
    <property type="protein sequence ID" value="KAK9160999.1"/>
    <property type="molecule type" value="Genomic_DNA"/>
</dbReference>
<evidence type="ECO:0000313" key="4">
    <source>
        <dbReference type="Proteomes" id="UP001420932"/>
    </source>
</evidence>
<protein>
    <recommendedName>
        <fullName evidence="2">starch synthase</fullName>
        <ecNumber evidence="2">2.4.1.21</ecNumber>
    </recommendedName>
</protein>
<comment type="catalytic activity">
    <reaction evidence="1">
        <text>[(1-&gt;4)-alpha-D-glucosyl](n) + ADP-alpha-D-glucose = [(1-&gt;4)-alpha-D-glucosyl](n+1) + ADP + H(+)</text>
        <dbReference type="Rhea" id="RHEA:18189"/>
        <dbReference type="Rhea" id="RHEA-COMP:9584"/>
        <dbReference type="Rhea" id="RHEA-COMP:9587"/>
        <dbReference type="ChEBI" id="CHEBI:15378"/>
        <dbReference type="ChEBI" id="CHEBI:15444"/>
        <dbReference type="ChEBI" id="CHEBI:57498"/>
        <dbReference type="ChEBI" id="CHEBI:456216"/>
        <dbReference type="EC" id="2.4.1.21"/>
    </reaction>
</comment>
<comment type="caution">
    <text evidence="3">The sequence shown here is derived from an EMBL/GenBank/DDBJ whole genome shotgun (WGS) entry which is preliminary data.</text>
</comment>
<organism evidence="3 4">
    <name type="scientific">Stephania yunnanensis</name>
    <dbReference type="NCBI Taxonomy" id="152371"/>
    <lineage>
        <taxon>Eukaryota</taxon>
        <taxon>Viridiplantae</taxon>
        <taxon>Streptophyta</taxon>
        <taxon>Embryophyta</taxon>
        <taxon>Tracheophyta</taxon>
        <taxon>Spermatophyta</taxon>
        <taxon>Magnoliopsida</taxon>
        <taxon>Ranunculales</taxon>
        <taxon>Menispermaceae</taxon>
        <taxon>Menispermoideae</taxon>
        <taxon>Cissampelideae</taxon>
        <taxon>Stephania</taxon>
    </lineage>
</organism>
<dbReference type="GO" id="GO:0009011">
    <property type="term" value="F:alpha-1,4-glucan glucosyltransferase (ADP-glucose donor) activity"/>
    <property type="evidence" value="ECO:0007669"/>
    <property type="project" value="UniProtKB-EC"/>
</dbReference>
<dbReference type="PANTHER" id="PTHR46083">
    <property type="match status" value="1"/>
</dbReference>
<dbReference type="PANTHER" id="PTHR46083:SF1">
    <property type="entry name" value="GLYCOGEN SYNTHASE 2-RELATED"/>
    <property type="match status" value="1"/>
</dbReference>
<name>A0AAP0L021_9MAGN</name>